<dbReference type="Pfam" id="PF13855">
    <property type="entry name" value="LRR_8"/>
    <property type="match status" value="1"/>
</dbReference>
<dbReference type="HOGENOM" id="CLU_000288_18_9_1"/>
<keyword evidence="1" id="KW-0433">Leucine-rich repeat</keyword>
<dbReference type="InterPro" id="IPR001611">
    <property type="entry name" value="Leu-rich_rpt"/>
</dbReference>
<organism evidence="5 7">
    <name type="scientific">Medicago truncatula</name>
    <name type="common">Barrel medic</name>
    <name type="synonym">Medicago tribuloides</name>
    <dbReference type="NCBI Taxonomy" id="3880"/>
    <lineage>
        <taxon>Eukaryota</taxon>
        <taxon>Viridiplantae</taxon>
        <taxon>Streptophyta</taxon>
        <taxon>Embryophyta</taxon>
        <taxon>Tracheophyta</taxon>
        <taxon>Spermatophyta</taxon>
        <taxon>Magnoliopsida</taxon>
        <taxon>eudicotyledons</taxon>
        <taxon>Gunneridae</taxon>
        <taxon>Pentapetalae</taxon>
        <taxon>rosids</taxon>
        <taxon>fabids</taxon>
        <taxon>Fabales</taxon>
        <taxon>Fabaceae</taxon>
        <taxon>Papilionoideae</taxon>
        <taxon>50 kb inversion clade</taxon>
        <taxon>NPAAA clade</taxon>
        <taxon>Hologalegina</taxon>
        <taxon>IRL clade</taxon>
        <taxon>Trifolieae</taxon>
        <taxon>Medicago</taxon>
    </lineage>
</organism>
<evidence type="ECO:0000256" key="3">
    <source>
        <dbReference type="ARBA" id="ARBA00022737"/>
    </source>
</evidence>
<feature type="domain" description="Leucine-rich repeat-containing N-terminal plant-type" evidence="4">
    <location>
        <begin position="11"/>
        <end position="50"/>
    </location>
</feature>
<dbReference type="EnsemblPlants" id="KEH19878">
    <property type="protein sequence ID" value="KEH19878"/>
    <property type="gene ID" value="MTR_8g469850"/>
</dbReference>
<dbReference type="EMBL" id="CM001224">
    <property type="protein sequence ID" value="KEH19878.1"/>
    <property type="molecule type" value="Genomic_DNA"/>
</dbReference>
<dbReference type="InterPro" id="IPR053211">
    <property type="entry name" value="DNA_repair-toleration"/>
</dbReference>
<evidence type="ECO:0000259" key="4">
    <source>
        <dbReference type="Pfam" id="PF08263"/>
    </source>
</evidence>
<gene>
    <name evidence="5" type="ordered locus">MTR_8g469850</name>
</gene>
<keyword evidence="3" id="KW-0677">Repeat</keyword>
<dbReference type="Proteomes" id="UP000002051">
    <property type="component" value="Chromosome 8"/>
</dbReference>
<reference evidence="6" key="3">
    <citation type="submission" date="2015-04" db="UniProtKB">
        <authorList>
            <consortium name="EnsemblPlants"/>
        </authorList>
    </citation>
    <scope>IDENTIFICATION</scope>
    <source>
        <strain evidence="6">cv. Jemalong A17</strain>
    </source>
</reference>
<dbReference type="Gene3D" id="3.80.10.10">
    <property type="entry name" value="Ribonuclease Inhibitor"/>
    <property type="match status" value="2"/>
</dbReference>
<evidence type="ECO:0000313" key="6">
    <source>
        <dbReference type="EnsemblPlants" id="KEH19878"/>
    </source>
</evidence>
<dbReference type="STRING" id="3880.A0A072TST2"/>
<keyword evidence="2" id="KW-0732">Signal</keyword>
<keyword evidence="5" id="KW-0418">Kinase</keyword>
<keyword evidence="7" id="KW-1185">Reference proteome</keyword>
<dbReference type="PANTHER" id="PTHR48060">
    <property type="entry name" value="DNA DAMAGE-REPAIR/TOLERATION PROTEIN DRT100"/>
    <property type="match status" value="1"/>
</dbReference>
<keyword evidence="5" id="KW-0808">Transferase</keyword>
<sequence length="214" mass="23870">CLASNTKNSTTDQSALIAFKSLITSDPYDMLANNWSTSSSVCSWVGVTCDERHGRVYSLILRNMSLRGTVSPNLGNMSFLVILDLKNNSFGGQFPQELCRLRRLKVLNVRYNKFEGGISEALGNLSQLQYLYLGANNFSGFIPESIGSLHQLKLLEISKNNLSGLIPQMVSNMSSLEYLDLSSNYFSASQIISNIIFNPHSYPKDQLTTWVKYS</sequence>
<reference evidence="5 7" key="2">
    <citation type="journal article" date="2014" name="BMC Genomics">
        <title>An improved genome release (version Mt4.0) for the model legume Medicago truncatula.</title>
        <authorList>
            <person name="Tang H."/>
            <person name="Krishnakumar V."/>
            <person name="Bidwell S."/>
            <person name="Rosen B."/>
            <person name="Chan A."/>
            <person name="Zhou S."/>
            <person name="Gentzbittel L."/>
            <person name="Childs K.L."/>
            <person name="Yandell M."/>
            <person name="Gundlach H."/>
            <person name="Mayer K.F."/>
            <person name="Schwartz D.C."/>
            <person name="Town C.D."/>
        </authorList>
    </citation>
    <scope>GENOME REANNOTATION</scope>
    <source>
        <strain evidence="5">A17</strain>
        <strain evidence="6 7">cv. Jemalong A17</strain>
    </source>
</reference>
<evidence type="ECO:0000313" key="7">
    <source>
        <dbReference type="Proteomes" id="UP000002051"/>
    </source>
</evidence>
<protein>
    <submittedName>
        <fullName evidence="5">LRR receptor-like kinase</fullName>
    </submittedName>
</protein>
<dbReference type="PANTHER" id="PTHR48060:SF21">
    <property type="entry name" value="L DOMAIN-LIKE PROTEIN"/>
    <property type="match status" value="1"/>
</dbReference>
<evidence type="ECO:0000256" key="2">
    <source>
        <dbReference type="ARBA" id="ARBA00022729"/>
    </source>
</evidence>
<dbReference type="AlphaFoldDB" id="A0A072TST2"/>
<feature type="non-terminal residue" evidence="5">
    <location>
        <position position="214"/>
    </location>
</feature>
<dbReference type="Pfam" id="PF00560">
    <property type="entry name" value="LRR_1"/>
    <property type="match status" value="2"/>
</dbReference>
<evidence type="ECO:0000313" key="5">
    <source>
        <dbReference type="EMBL" id="KEH19878.1"/>
    </source>
</evidence>
<name>A0A072TST2_MEDTR</name>
<dbReference type="SUPFAM" id="SSF52058">
    <property type="entry name" value="L domain-like"/>
    <property type="match status" value="1"/>
</dbReference>
<evidence type="ECO:0000256" key="1">
    <source>
        <dbReference type="ARBA" id="ARBA00022614"/>
    </source>
</evidence>
<reference evidence="5 7" key="1">
    <citation type="journal article" date="2011" name="Nature">
        <title>The Medicago genome provides insight into the evolution of rhizobial symbioses.</title>
        <authorList>
            <person name="Young N.D."/>
            <person name="Debelle F."/>
            <person name="Oldroyd G.E."/>
            <person name="Geurts R."/>
            <person name="Cannon S.B."/>
            <person name="Udvardi M.K."/>
            <person name="Benedito V.A."/>
            <person name="Mayer K.F."/>
            <person name="Gouzy J."/>
            <person name="Schoof H."/>
            <person name="Van de Peer Y."/>
            <person name="Proost S."/>
            <person name="Cook D.R."/>
            <person name="Meyers B.C."/>
            <person name="Spannagl M."/>
            <person name="Cheung F."/>
            <person name="De Mita S."/>
            <person name="Krishnakumar V."/>
            <person name="Gundlach H."/>
            <person name="Zhou S."/>
            <person name="Mudge J."/>
            <person name="Bharti A.K."/>
            <person name="Murray J.D."/>
            <person name="Naoumkina M.A."/>
            <person name="Rosen B."/>
            <person name="Silverstein K.A."/>
            <person name="Tang H."/>
            <person name="Rombauts S."/>
            <person name="Zhao P.X."/>
            <person name="Zhou P."/>
            <person name="Barbe V."/>
            <person name="Bardou P."/>
            <person name="Bechner M."/>
            <person name="Bellec A."/>
            <person name="Berger A."/>
            <person name="Berges H."/>
            <person name="Bidwell S."/>
            <person name="Bisseling T."/>
            <person name="Choisne N."/>
            <person name="Couloux A."/>
            <person name="Denny R."/>
            <person name="Deshpande S."/>
            <person name="Dai X."/>
            <person name="Doyle J.J."/>
            <person name="Dudez A.M."/>
            <person name="Farmer A.D."/>
            <person name="Fouteau S."/>
            <person name="Franken C."/>
            <person name="Gibelin C."/>
            <person name="Gish J."/>
            <person name="Goldstein S."/>
            <person name="Gonzalez A.J."/>
            <person name="Green P.J."/>
            <person name="Hallab A."/>
            <person name="Hartog M."/>
            <person name="Hua A."/>
            <person name="Humphray S.J."/>
            <person name="Jeong D.H."/>
            <person name="Jing Y."/>
            <person name="Jocker A."/>
            <person name="Kenton S.M."/>
            <person name="Kim D.J."/>
            <person name="Klee K."/>
            <person name="Lai H."/>
            <person name="Lang C."/>
            <person name="Lin S."/>
            <person name="Macmil S.L."/>
            <person name="Magdelenat G."/>
            <person name="Matthews L."/>
            <person name="McCorrison J."/>
            <person name="Monaghan E.L."/>
            <person name="Mun J.H."/>
            <person name="Najar F.Z."/>
            <person name="Nicholson C."/>
            <person name="Noirot C."/>
            <person name="O'Bleness M."/>
            <person name="Paule C.R."/>
            <person name="Poulain J."/>
            <person name="Prion F."/>
            <person name="Qin B."/>
            <person name="Qu C."/>
            <person name="Retzel E.F."/>
            <person name="Riddle C."/>
            <person name="Sallet E."/>
            <person name="Samain S."/>
            <person name="Samson N."/>
            <person name="Sanders I."/>
            <person name="Saurat O."/>
            <person name="Scarpelli C."/>
            <person name="Schiex T."/>
            <person name="Segurens B."/>
            <person name="Severin A.J."/>
            <person name="Sherrier D.J."/>
            <person name="Shi R."/>
            <person name="Sims S."/>
            <person name="Singer S.R."/>
            <person name="Sinharoy S."/>
            <person name="Sterck L."/>
            <person name="Viollet A."/>
            <person name="Wang B.B."/>
            <person name="Wang K."/>
            <person name="Wang M."/>
            <person name="Wang X."/>
            <person name="Warfsmann J."/>
            <person name="Weissenbach J."/>
            <person name="White D.D."/>
            <person name="White J.D."/>
            <person name="Wiley G.B."/>
            <person name="Wincker P."/>
            <person name="Xing Y."/>
            <person name="Yang L."/>
            <person name="Yao Z."/>
            <person name="Ying F."/>
            <person name="Zhai J."/>
            <person name="Zhou L."/>
            <person name="Zuber A."/>
            <person name="Denarie J."/>
            <person name="Dixon R.A."/>
            <person name="May G.D."/>
            <person name="Schwartz D.C."/>
            <person name="Rogers J."/>
            <person name="Quetier F."/>
            <person name="Town C.D."/>
            <person name="Roe B.A."/>
        </authorList>
    </citation>
    <scope>NUCLEOTIDE SEQUENCE [LARGE SCALE GENOMIC DNA]</scope>
    <source>
        <strain evidence="5">A17</strain>
        <strain evidence="6 7">cv. Jemalong A17</strain>
    </source>
</reference>
<dbReference type="FunFam" id="3.80.10.10:FF:000627">
    <property type="entry name" value="Probable leucine-rich repeat receptor-like protein kinase At2g33170"/>
    <property type="match status" value="1"/>
</dbReference>
<keyword evidence="5" id="KW-0675">Receptor</keyword>
<dbReference type="InterPro" id="IPR013210">
    <property type="entry name" value="LRR_N_plant-typ"/>
</dbReference>
<dbReference type="GO" id="GO:0016301">
    <property type="term" value="F:kinase activity"/>
    <property type="evidence" value="ECO:0007669"/>
    <property type="project" value="UniProtKB-KW"/>
</dbReference>
<dbReference type="Pfam" id="PF08263">
    <property type="entry name" value="LRRNT_2"/>
    <property type="match status" value="1"/>
</dbReference>
<proteinExistence type="predicted"/>
<accession>A0A072TST2</accession>
<dbReference type="InterPro" id="IPR032675">
    <property type="entry name" value="LRR_dom_sf"/>
</dbReference>